<comment type="caution">
    <text evidence="1">The sequence shown here is derived from an EMBL/GenBank/DDBJ whole genome shotgun (WGS) entry which is preliminary data.</text>
</comment>
<reference evidence="1 2" key="1">
    <citation type="journal article" date="2015" name="Genome Biol.">
        <title>Comparative genomics of Steinernema reveals deeply conserved gene regulatory networks.</title>
        <authorList>
            <person name="Dillman A.R."/>
            <person name="Macchietto M."/>
            <person name="Porter C.F."/>
            <person name="Rogers A."/>
            <person name="Williams B."/>
            <person name="Antoshechkin I."/>
            <person name="Lee M.M."/>
            <person name="Goodwin Z."/>
            <person name="Lu X."/>
            <person name="Lewis E.E."/>
            <person name="Goodrich-Blair H."/>
            <person name="Stock S.P."/>
            <person name="Adams B.J."/>
            <person name="Sternberg P.W."/>
            <person name="Mortazavi A."/>
        </authorList>
    </citation>
    <scope>NUCLEOTIDE SEQUENCE [LARGE SCALE GENOMIC DNA]</scope>
    <source>
        <strain evidence="1 2">ALL</strain>
    </source>
</reference>
<proteinExistence type="predicted"/>
<accession>A0A4U5NTP3</accession>
<protein>
    <submittedName>
        <fullName evidence="1">Uncharacterized protein</fullName>
    </submittedName>
</protein>
<name>A0A4U5NTP3_STECR</name>
<gene>
    <name evidence="1" type="ORF">L596_011085</name>
</gene>
<evidence type="ECO:0000313" key="1">
    <source>
        <dbReference type="EMBL" id="TKR86501.1"/>
    </source>
</evidence>
<organism evidence="1 2">
    <name type="scientific">Steinernema carpocapsae</name>
    <name type="common">Entomopathogenic nematode</name>
    <dbReference type="NCBI Taxonomy" id="34508"/>
    <lineage>
        <taxon>Eukaryota</taxon>
        <taxon>Metazoa</taxon>
        <taxon>Ecdysozoa</taxon>
        <taxon>Nematoda</taxon>
        <taxon>Chromadorea</taxon>
        <taxon>Rhabditida</taxon>
        <taxon>Tylenchina</taxon>
        <taxon>Panagrolaimomorpha</taxon>
        <taxon>Strongyloidoidea</taxon>
        <taxon>Steinernematidae</taxon>
        <taxon>Steinernema</taxon>
    </lineage>
</organism>
<evidence type="ECO:0000313" key="2">
    <source>
        <dbReference type="Proteomes" id="UP000298663"/>
    </source>
</evidence>
<sequence length="90" mass="10152">MVFHKARVTCYPIVPTHMVVASKALSFPVSIPFKTFPTRRLHKKLLLRIFFVAGVPEELLPGGLLATPRCSSDNQMIYVLSQKDLKNEVL</sequence>
<dbReference type="EMBL" id="AZBU02000003">
    <property type="protein sequence ID" value="TKR86501.1"/>
    <property type="molecule type" value="Genomic_DNA"/>
</dbReference>
<dbReference type="AlphaFoldDB" id="A0A4U5NTP3"/>
<dbReference type="Proteomes" id="UP000298663">
    <property type="component" value="Unassembled WGS sequence"/>
</dbReference>
<reference evidence="1 2" key="2">
    <citation type="journal article" date="2019" name="G3 (Bethesda)">
        <title>Hybrid Assembly of the Genome of the Entomopathogenic Nematode Steinernema carpocapsae Identifies the X-Chromosome.</title>
        <authorList>
            <person name="Serra L."/>
            <person name="Macchietto M."/>
            <person name="Macias-Munoz A."/>
            <person name="McGill C.J."/>
            <person name="Rodriguez I.M."/>
            <person name="Rodriguez B."/>
            <person name="Murad R."/>
            <person name="Mortazavi A."/>
        </authorList>
    </citation>
    <scope>NUCLEOTIDE SEQUENCE [LARGE SCALE GENOMIC DNA]</scope>
    <source>
        <strain evidence="1 2">ALL</strain>
    </source>
</reference>
<keyword evidence="2" id="KW-1185">Reference proteome</keyword>